<accession>A0A4R7K4I1</accession>
<dbReference type="OrthoDB" id="679547at2"/>
<keyword evidence="1" id="KW-0732">Signal</keyword>
<evidence type="ECO:0000256" key="1">
    <source>
        <dbReference type="SAM" id="SignalP"/>
    </source>
</evidence>
<dbReference type="AlphaFoldDB" id="A0A4R7K4I1"/>
<organism evidence="2 3">
    <name type="scientific">Maribacter spongiicola</name>
    <dbReference type="NCBI Taxonomy" id="1206753"/>
    <lineage>
        <taxon>Bacteria</taxon>
        <taxon>Pseudomonadati</taxon>
        <taxon>Bacteroidota</taxon>
        <taxon>Flavobacteriia</taxon>
        <taxon>Flavobacteriales</taxon>
        <taxon>Flavobacteriaceae</taxon>
        <taxon>Maribacter</taxon>
    </lineage>
</organism>
<proteinExistence type="predicted"/>
<evidence type="ECO:0000313" key="3">
    <source>
        <dbReference type="Proteomes" id="UP000294749"/>
    </source>
</evidence>
<keyword evidence="3" id="KW-1185">Reference proteome</keyword>
<comment type="caution">
    <text evidence="2">The sequence shown here is derived from an EMBL/GenBank/DDBJ whole genome shotgun (WGS) entry which is preliminary data.</text>
</comment>
<reference evidence="2 3" key="1">
    <citation type="submission" date="2019-03" db="EMBL/GenBank/DDBJ databases">
        <title>Genomic Encyclopedia of Archaeal and Bacterial Type Strains, Phase II (KMG-II): from individual species to whole genera.</title>
        <authorList>
            <person name="Goeker M."/>
        </authorList>
    </citation>
    <scope>NUCLEOTIDE SEQUENCE [LARGE SCALE GENOMIC DNA]</scope>
    <source>
        <strain evidence="2 3">DSM 25233</strain>
    </source>
</reference>
<gene>
    <name evidence="2" type="ORF">CLV90_2032</name>
</gene>
<name>A0A4R7K4I1_9FLAO</name>
<evidence type="ECO:0008006" key="4">
    <source>
        <dbReference type="Google" id="ProtNLM"/>
    </source>
</evidence>
<evidence type="ECO:0000313" key="2">
    <source>
        <dbReference type="EMBL" id="TDT44953.1"/>
    </source>
</evidence>
<protein>
    <recommendedName>
        <fullName evidence="4">MG2 domain-containing protein</fullName>
    </recommendedName>
</protein>
<dbReference type="RefSeq" id="WP_133687329.1">
    <property type="nucleotide sequence ID" value="NZ_SOAY01000011.1"/>
</dbReference>
<dbReference type="EMBL" id="SOAY01000011">
    <property type="protein sequence ID" value="TDT44953.1"/>
    <property type="molecule type" value="Genomic_DNA"/>
</dbReference>
<feature type="chain" id="PRO_5020581449" description="MG2 domain-containing protein" evidence="1">
    <location>
        <begin position="23"/>
        <end position="584"/>
    </location>
</feature>
<sequence length="584" mass="67164">MKKNFNYILLLVAQFALLQISAQGTTASFVESDKLVPNQEQVFVHANSTLAFVGEYIYYSIYCLKDNTGVLSDVSKIAYLKLVNENQEIVLNQKIKLINGKGNSNFFIPSTVPSGNYKLIAYTQWMLNNGHNYFYNIDITVLNPYTSDQAVFRDKSTNLSENSGNLPKQNTRNAIGNAPLKLELDKTIFPTRQPIDLTIESTSSTGLGSYSISVRKLDELDTKKSVTTVDYKKVYPKKNKIETIILPELRGELFVGELSSTSDSISVQNKIVGLSFPGEDYLFKIATTNKDGRFYTSVDEDYSTEDVYVQVIDETPENYEIGLQSETDLNLSNLKFDKFNINRDMETIIQERSIFNQIENAYYSSKPDTILIGKPNKRFYGEGTMNYMLDEYTRFSSIKETFVEVVEHVWIQQNKKGKSEFHVRPILPYMESGKLPLVFIDGILVQDHDRLINLSSAQVQSINISRNQHFYGTKAFQGVVDVMTFKTNYFENYYNSDMLTQKLFKPRENKNYYQQTYDGSFSEKYARLPDFRYQLIWLPSFNMTENEEHIEFYTSDITGEFEVSLEGFTDQGIPVSLKKKFMVK</sequence>
<feature type="signal peptide" evidence="1">
    <location>
        <begin position="1"/>
        <end position="22"/>
    </location>
</feature>
<dbReference type="Proteomes" id="UP000294749">
    <property type="component" value="Unassembled WGS sequence"/>
</dbReference>